<evidence type="ECO:0000313" key="2">
    <source>
        <dbReference type="EMBL" id="KAK9841389.1"/>
    </source>
</evidence>
<gene>
    <name evidence="2" type="ORF">WJX74_005002</name>
</gene>
<keyword evidence="3" id="KW-1185">Reference proteome</keyword>
<dbReference type="AlphaFoldDB" id="A0AAW1S6K2"/>
<dbReference type="Proteomes" id="UP001438707">
    <property type="component" value="Unassembled WGS sequence"/>
</dbReference>
<sequence>MMLRASTVCATWRHCLKPSVFKPSSTFAAPKRHQPRRNPARCQAGSHLSLFAAASRSSSIPGLPLLAVAIAAAAGLWLWQSFKGRLLQIKLPLFYTEPEESAEEYEQALASTRQAVAVLKAIGFMHACDAARTMVELRRAMQQNAIARVPLRQQAHETQELLGLYRTYLRNSEMPAPLDSLRQLQHLLTIQRPEAAKAEQEVMSQAAFSI</sequence>
<feature type="transmembrane region" description="Helical" evidence="1">
    <location>
        <begin position="60"/>
        <end position="79"/>
    </location>
</feature>
<reference evidence="2 3" key="1">
    <citation type="journal article" date="2024" name="Nat. Commun.">
        <title>Phylogenomics reveals the evolutionary origins of lichenization in chlorophyte algae.</title>
        <authorList>
            <person name="Puginier C."/>
            <person name="Libourel C."/>
            <person name="Otte J."/>
            <person name="Skaloud P."/>
            <person name="Haon M."/>
            <person name="Grisel S."/>
            <person name="Petersen M."/>
            <person name="Berrin J.G."/>
            <person name="Delaux P.M."/>
            <person name="Dal Grande F."/>
            <person name="Keller J."/>
        </authorList>
    </citation>
    <scope>NUCLEOTIDE SEQUENCE [LARGE SCALE GENOMIC DNA]</scope>
    <source>
        <strain evidence="2 3">SAG 2145</strain>
    </source>
</reference>
<evidence type="ECO:0000256" key="1">
    <source>
        <dbReference type="SAM" id="Phobius"/>
    </source>
</evidence>
<name>A0AAW1S6K2_9CHLO</name>
<keyword evidence="1" id="KW-0472">Membrane</keyword>
<evidence type="ECO:0000313" key="3">
    <source>
        <dbReference type="Proteomes" id="UP001438707"/>
    </source>
</evidence>
<accession>A0AAW1S6K2</accession>
<organism evidence="2 3">
    <name type="scientific">Apatococcus lobatus</name>
    <dbReference type="NCBI Taxonomy" id="904363"/>
    <lineage>
        <taxon>Eukaryota</taxon>
        <taxon>Viridiplantae</taxon>
        <taxon>Chlorophyta</taxon>
        <taxon>core chlorophytes</taxon>
        <taxon>Trebouxiophyceae</taxon>
        <taxon>Chlorellales</taxon>
        <taxon>Chlorellaceae</taxon>
        <taxon>Apatococcus</taxon>
    </lineage>
</organism>
<protein>
    <submittedName>
        <fullName evidence="2">Uncharacterized protein</fullName>
    </submittedName>
</protein>
<keyword evidence="1" id="KW-1133">Transmembrane helix</keyword>
<comment type="caution">
    <text evidence="2">The sequence shown here is derived from an EMBL/GenBank/DDBJ whole genome shotgun (WGS) entry which is preliminary data.</text>
</comment>
<keyword evidence="1" id="KW-0812">Transmembrane</keyword>
<dbReference type="EMBL" id="JALJOS010000003">
    <property type="protein sequence ID" value="KAK9841389.1"/>
    <property type="molecule type" value="Genomic_DNA"/>
</dbReference>
<proteinExistence type="predicted"/>